<reference evidence="2" key="1">
    <citation type="submission" date="2023-07" db="EMBL/GenBank/DDBJ databases">
        <title>Genome content predicts the carbon catabolic preferences of heterotrophic bacteria.</title>
        <authorList>
            <person name="Gralka M."/>
        </authorList>
    </citation>
    <scope>NUCLEOTIDE SEQUENCE</scope>
    <source>
        <strain evidence="2">I3M17_2</strain>
    </source>
</reference>
<dbReference type="SUPFAM" id="SSF49899">
    <property type="entry name" value="Concanavalin A-like lectins/glucanases"/>
    <property type="match status" value="1"/>
</dbReference>
<organism evidence="2 3">
    <name type="scientific">Saccharophagus degradans</name>
    <dbReference type="NCBI Taxonomy" id="86304"/>
    <lineage>
        <taxon>Bacteria</taxon>
        <taxon>Pseudomonadati</taxon>
        <taxon>Pseudomonadota</taxon>
        <taxon>Gammaproteobacteria</taxon>
        <taxon>Cellvibrionales</taxon>
        <taxon>Cellvibrionaceae</taxon>
        <taxon>Saccharophagus</taxon>
    </lineage>
</organism>
<name>A0AAW7XAV5_9GAMM</name>
<dbReference type="Pfam" id="PF07081">
    <property type="entry name" value="DUF1349"/>
    <property type="match status" value="1"/>
</dbReference>
<dbReference type="EMBL" id="JAUOPB010000011">
    <property type="protein sequence ID" value="MDO6423893.1"/>
    <property type="molecule type" value="Genomic_DNA"/>
</dbReference>
<dbReference type="Gene3D" id="2.60.120.200">
    <property type="match status" value="1"/>
</dbReference>
<dbReference type="RefSeq" id="WP_303493429.1">
    <property type="nucleotide sequence ID" value="NZ_JAUOPB010000011.1"/>
</dbReference>
<sequence>MPRFTRTITAKKYYTSKFIFLACALLSIFSALCHAEKTTFTLPGITEPVMATHNTSPPSINNNSFTLTAIKGTDLYTTSNGEKKADNVPRLLFEAKSDFILSAKVTSQFGADYDGGGLLVYAGENQWAKLLIEQVPNKALLVSSSVTNTKGDGAYHAVINQPYIYLKIVRLTNRYFFYSSLNGKDWQILRDFALGENKNTKVGFYNQAPIGEKIETLFSEVSFREATIKSYWQGE</sequence>
<dbReference type="InterPro" id="IPR009784">
    <property type="entry name" value="DUF1349"/>
</dbReference>
<evidence type="ECO:0000313" key="3">
    <source>
        <dbReference type="Proteomes" id="UP001169760"/>
    </source>
</evidence>
<dbReference type="InterPro" id="IPR013320">
    <property type="entry name" value="ConA-like_dom_sf"/>
</dbReference>
<dbReference type="PANTHER" id="PTHR35332:SF2">
    <property type="entry name" value="REGULATION OF ENOLASE PROTEIN 1"/>
    <property type="match status" value="1"/>
</dbReference>
<evidence type="ECO:0000313" key="2">
    <source>
        <dbReference type="EMBL" id="MDO6423893.1"/>
    </source>
</evidence>
<proteinExistence type="predicted"/>
<dbReference type="Proteomes" id="UP001169760">
    <property type="component" value="Unassembled WGS sequence"/>
</dbReference>
<feature type="signal peptide" evidence="1">
    <location>
        <begin position="1"/>
        <end position="35"/>
    </location>
</feature>
<comment type="caution">
    <text evidence="2">The sequence shown here is derived from an EMBL/GenBank/DDBJ whole genome shotgun (WGS) entry which is preliminary data.</text>
</comment>
<evidence type="ECO:0000256" key="1">
    <source>
        <dbReference type="SAM" id="SignalP"/>
    </source>
</evidence>
<gene>
    <name evidence="2" type="ORF">Q4521_15525</name>
</gene>
<accession>A0AAW7XAV5</accession>
<feature type="chain" id="PRO_5043723334" evidence="1">
    <location>
        <begin position="36"/>
        <end position="235"/>
    </location>
</feature>
<dbReference type="AlphaFoldDB" id="A0AAW7XAV5"/>
<keyword evidence="1" id="KW-0732">Signal</keyword>
<protein>
    <submittedName>
        <fullName evidence="2">DUF1349 domain-containing protein</fullName>
    </submittedName>
</protein>
<dbReference type="PANTHER" id="PTHR35332">
    <property type="entry name" value="REGULATION OF ENOLASE PROTEIN 1"/>
    <property type="match status" value="1"/>
</dbReference>